<evidence type="ECO:0000313" key="4">
    <source>
        <dbReference type="Proteomes" id="UP001419268"/>
    </source>
</evidence>
<dbReference type="PANTHER" id="PTHR46033:SF8">
    <property type="entry name" value="PROTEIN MAINTENANCE OF MERISTEMS-LIKE"/>
    <property type="match status" value="1"/>
</dbReference>
<accession>A0AAP0EZN2</accession>
<organism evidence="3 4">
    <name type="scientific">Stephania cephalantha</name>
    <dbReference type="NCBI Taxonomy" id="152367"/>
    <lineage>
        <taxon>Eukaryota</taxon>
        <taxon>Viridiplantae</taxon>
        <taxon>Streptophyta</taxon>
        <taxon>Embryophyta</taxon>
        <taxon>Tracheophyta</taxon>
        <taxon>Spermatophyta</taxon>
        <taxon>Magnoliopsida</taxon>
        <taxon>Ranunculales</taxon>
        <taxon>Menispermaceae</taxon>
        <taxon>Menispermoideae</taxon>
        <taxon>Cissampelideae</taxon>
        <taxon>Stephania</taxon>
    </lineage>
</organism>
<dbReference type="PANTHER" id="PTHR46033">
    <property type="entry name" value="PROTEIN MAIN-LIKE 2"/>
    <property type="match status" value="1"/>
</dbReference>
<feature type="compositionally biased region" description="Polar residues" evidence="1">
    <location>
        <begin position="451"/>
        <end position="471"/>
    </location>
</feature>
<protein>
    <recommendedName>
        <fullName evidence="2">Aminotransferase-like plant mobile domain-containing protein</fullName>
    </recommendedName>
</protein>
<keyword evidence="4" id="KW-1185">Reference proteome</keyword>
<feature type="compositionally biased region" description="Low complexity" evidence="1">
    <location>
        <begin position="435"/>
        <end position="450"/>
    </location>
</feature>
<dbReference type="InterPro" id="IPR044824">
    <property type="entry name" value="MAIN-like"/>
</dbReference>
<dbReference type="Pfam" id="PF10536">
    <property type="entry name" value="PMD"/>
    <property type="match status" value="1"/>
</dbReference>
<sequence length="500" mass="56723">MLIGCSYRKANKKVISGFVERWQPKTNTFHLPFGEISISLEDVSMLLKIPVTGKVVAVENFARYIDESHSDAIKLVSKLLGVSIKDADDEVNISKGLTVRKCWLKSRWCPKAGSRNTTYPPVECIARAYLLYLLSCTLFADKSGYRVSIALLKLLEDLTDVGNYAWGAAELAYLYRHSGSATRVQVSQIAGYLTLLEGWVYEHFKLGLATPNAKYMDYVQPRVCRWVQKHETVMNIDKVGFIRRILDGLRPSEVTWDPYVNHRGNGVVHAIAFYSGTLKYMDVVEPYHPERVLRQFGHVQSIPDPPYRPLEAHRGPSALKYSVKYGFQADNWERWRNHLLAPEVRGEKAEFEFLATPDYLPWFLKVSHPLITNSRYFDDDMVATTIADNELLEHNRRALDAALRWKLLPPELCTLEFARQMASDVVNFLSGRSFGPTTTTTAPTTATGTTDTSAPRQSQHNNTSTHSTPGNAQPAMVDARPPKRMHGKEYQRKNLKKPKE</sequence>
<dbReference type="GO" id="GO:0010073">
    <property type="term" value="P:meristem maintenance"/>
    <property type="evidence" value="ECO:0007669"/>
    <property type="project" value="InterPro"/>
</dbReference>
<feature type="domain" description="Aminotransferase-like plant mobile" evidence="2">
    <location>
        <begin position="10"/>
        <end position="363"/>
    </location>
</feature>
<evidence type="ECO:0000256" key="1">
    <source>
        <dbReference type="SAM" id="MobiDB-lite"/>
    </source>
</evidence>
<comment type="caution">
    <text evidence="3">The sequence shown here is derived from an EMBL/GenBank/DDBJ whole genome shotgun (WGS) entry which is preliminary data.</text>
</comment>
<dbReference type="Proteomes" id="UP001419268">
    <property type="component" value="Unassembled WGS sequence"/>
</dbReference>
<gene>
    <name evidence="3" type="ORF">Scep_024625</name>
</gene>
<reference evidence="3 4" key="1">
    <citation type="submission" date="2024-01" db="EMBL/GenBank/DDBJ databases">
        <title>Genome assemblies of Stephania.</title>
        <authorList>
            <person name="Yang L."/>
        </authorList>
    </citation>
    <scope>NUCLEOTIDE SEQUENCE [LARGE SCALE GENOMIC DNA]</scope>
    <source>
        <strain evidence="3">JXDWG</strain>
        <tissue evidence="3">Leaf</tissue>
    </source>
</reference>
<dbReference type="InterPro" id="IPR019557">
    <property type="entry name" value="AminoTfrase-like_pln_mobile"/>
</dbReference>
<name>A0AAP0EZN2_9MAGN</name>
<proteinExistence type="predicted"/>
<dbReference type="AlphaFoldDB" id="A0AAP0EZN2"/>
<dbReference type="EMBL" id="JBBNAG010000010">
    <property type="protein sequence ID" value="KAK9101195.1"/>
    <property type="molecule type" value="Genomic_DNA"/>
</dbReference>
<feature type="region of interest" description="Disordered" evidence="1">
    <location>
        <begin position="429"/>
        <end position="500"/>
    </location>
</feature>
<evidence type="ECO:0000313" key="3">
    <source>
        <dbReference type="EMBL" id="KAK9101195.1"/>
    </source>
</evidence>
<evidence type="ECO:0000259" key="2">
    <source>
        <dbReference type="Pfam" id="PF10536"/>
    </source>
</evidence>